<dbReference type="AlphaFoldDB" id="A0A3P3XKQ1"/>
<dbReference type="EMBL" id="FWDM01000031">
    <property type="protein sequence ID" value="SLM14922.1"/>
    <property type="molecule type" value="Genomic_DNA"/>
</dbReference>
<dbReference type="Pfam" id="PF25952">
    <property type="entry name" value="DUF7990"/>
    <property type="match status" value="1"/>
</dbReference>
<proteinExistence type="predicted"/>
<gene>
    <name evidence="1" type="ORF">SPIROBIBN47_370025</name>
</gene>
<reference evidence="1" key="1">
    <citation type="submission" date="2017-02" db="EMBL/GenBank/DDBJ databases">
        <authorList>
            <person name="Regsiter A."/>
            <person name="William W."/>
        </authorList>
    </citation>
    <scope>NUCLEOTIDE SEQUENCE</scope>
    <source>
        <strain evidence="1">Bib</strain>
    </source>
</reference>
<dbReference type="InterPro" id="IPR058303">
    <property type="entry name" value="DUF7990"/>
</dbReference>
<evidence type="ECO:0000313" key="1">
    <source>
        <dbReference type="EMBL" id="SLM14922.1"/>
    </source>
</evidence>
<organism evidence="1">
    <name type="scientific">uncultured spirochete</name>
    <dbReference type="NCBI Taxonomy" id="156406"/>
    <lineage>
        <taxon>Bacteria</taxon>
        <taxon>Pseudomonadati</taxon>
        <taxon>Spirochaetota</taxon>
        <taxon>Spirochaetia</taxon>
        <taxon>Spirochaetales</taxon>
        <taxon>environmental samples</taxon>
    </lineage>
</organism>
<name>A0A3P3XKQ1_9SPIR</name>
<protein>
    <submittedName>
        <fullName evidence="1">Uncharacterized protein</fullName>
    </submittedName>
</protein>
<accession>A0A3P3XKQ1</accession>
<sequence length="95" mass="10533">MTEKMKLLHLVRRGAKTFIQVQREKATGMLDFELKELENIFALLLLGGFAGIPSPPAPIAIELLPYLEREIVVLLARSDLSTDPIGALMGMLEID</sequence>